<protein>
    <recommendedName>
        <fullName evidence="9">DNA 5'-3' helicase</fullName>
        <ecNumber evidence="9">5.6.2.3</ecNumber>
    </recommendedName>
</protein>
<dbReference type="PANTHER" id="PTHR30153:SF2">
    <property type="entry name" value="REPLICATIVE DNA HELICASE"/>
    <property type="match status" value="1"/>
</dbReference>
<evidence type="ECO:0000256" key="7">
    <source>
        <dbReference type="ARBA" id="ARBA00023125"/>
    </source>
</evidence>
<dbReference type="PROSITE" id="PS51199">
    <property type="entry name" value="SF4_HELICASE"/>
    <property type="match status" value="1"/>
</dbReference>
<evidence type="ECO:0000256" key="9">
    <source>
        <dbReference type="ARBA" id="ARBA00044969"/>
    </source>
</evidence>
<keyword evidence="13" id="KW-1185">Reference proteome</keyword>
<sequence>MTEVLVPYDLDAERSVLGAIMLSGDVLDEVLVIVQPGDFYDTKHETIYAAVRHLVEQAAPTDVVAVGDELARRGEFRGALDASYLHDLTGAVPTAANGGYYGTIVHDHAMRRRLLEAASSIAEIASSGGNDAADAVEIARERIDAVSTTSRPTIRPFGEHFDYFVEALEHKPRHVPTPWHDINTHLGGLRAGGLYVVGARPAQGKSIIGLQMALRLALEGPVAYCSLEMSRDDLMARQIAQLAQVPLQSLVNHDVSKTDWQRIAMVRRGIQDTPLHVSTSDEVSTITQVRAFARSVARRAPKGQRLAGVVVDYLQLMTSGERVESRQVEVAGFSRSLKLLAQSLGVPVIALSQLNRGATARRSPRPTLADLRESGAIEQDADAVLLLHRDEKNAPNRLEIDIAKNRQGTNGRITLTWEGTFARVIQRAWTPTSLLDGDSTTNNGGMN</sequence>
<dbReference type="GO" id="GO:0003678">
    <property type="term" value="F:DNA helicase activity"/>
    <property type="evidence" value="ECO:0007669"/>
    <property type="project" value="UniProtKB-EC"/>
</dbReference>
<accession>A0ABU0YYD4</accession>
<keyword evidence="4 12" id="KW-0378">Hydrolase</keyword>
<dbReference type="SUPFAM" id="SSF48024">
    <property type="entry name" value="N-terminal domain of DnaB helicase"/>
    <property type="match status" value="1"/>
</dbReference>
<dbReference type="InterPro" id="IPR027417">
    <property type="entry name" value="P-loop_NTPase"/>
</dbReference>
<evidence type="ECO:0000256" key="8">
    <source>
        <dbReference type="ARBA" id="ARBA00023235"/>
    </source>
</evidence>
<evidence type="ECO:0000256" key="10">
    <source>
        <dbReference type="ARBA" id="ARBA00048954"/>
    </source>
</evidence>
<evidence type="ECO:0000256" key="3">
    <source>
        <dbReference type="ARBA" id="ARBA00022741"/>
    </source>
</evidence>
<evidence type="ECO:0000313" key="13">
    <source>
        <dbReference type="Proteomes" id="UP001235133"/>
    </source>
</evidence>
<keyword evidence="8" id="KW-0413">Isomerase</keyword>
<evidence type="ECO:0000256" key="6">
    <source>
        <dbReference type="ARBA" id="ARBA00022840"/>
    </source>
</evidence>
<name>A0ABU0YYD4_9MICO</name>
<reference evidence="12 13" key="1">
    <citation type="submission" date="2023-08" db="EMBL/GenBank/DDBJ databases">
        <title>Microbacterium psychrotolerans sp. nov., a psychrotolerant bacterium isolated from soil in Heilongjiang Province, China.</title>
        <authorList>
            <person name="An P."/>
            <person name="Zhao D."/>
            <person name="Xiang H."/>
        </authorList>
    </citation>
    <scope>NUCLEOTIDE SEQUENCE [LARGE SCALE GENOMIC DNA]</scope>
    <source>
        <strain evidence="12 13">QXD-8</strain>
    </source>
</reference>
<gene>
    <name evidence="12" type="ORF">Q9R08_05085</name>
</gene>
<organism evidence="12 13">
    <name type="scientific">Microbacterium psychrotolerans</name>
    <dbReference type="NCBI Taxonomy" id="3068321"/>
    <lineage>
        <taxon>Bacteria</taxon>
        <taxon>Bacillati</taxon>
        <taxon>Actinomycetota</taxon>
        <taxon>Actinomycetes</taxon>
        <taxon>Micrococcales</taxon>
        <taxon>Microbacteriaceae</taxon>
        <taxon>Microbacterium</taxon>
    </lineage>
</organism>
<evidence type="ECO:0000256" key="5">
    <source>
        <dbReference type="ARBA" id="ARBA00022806"/>
    </source>
</evidence>
<dbReference type="Proteomes" id="UP001235133">
    <property type="component" value="Unassembled WGS sequence"/>
</dbReference>
<dbReference type="InterPro" id="IPR016136">
    <property type="entry name" value="DNA_helicase_N/primase_C"/>
</dbReference>
<keyword evidence="2" id="KW-0235">DNA replication</keyword>
<dbReference type="PANTHER" id="PTHR30153">
    <property type="entry name" value="REPLICATIVE DNA HELICASE DNAB"/>
    <property type="match status" value="1"/>
</dbReference>
<evidence type="ECO:0000259" key="11">
    <source>
        <dbReference type="PROSITE" id="PS51199"/>
    </source>
</evidence>
<dbReference type="EC" id="5.6.2.3" evidence="9"/>
<dbReference type="Pfam" id="PF03796">
    <property type="entry name" value="DnaB_C"/>
    <property type="match status" value="1"/>
</dbReference>
<dbReference type="InterPro" id="IPR036185">
    <property type="entry name" value="DNA_heli_DnaB-like_N_sf"/>
</dbReference>
<comment type="catalytic activity">
    <reaction evidence="10">
        <text>ATP + H2O = ADP + phosphate + H(+)</text>
        <dbReference type="Rhea" id="RHEA:13065"/>
        <dbReference type="ChEBI" id="CHEBI:15377"/>
        <dbReference type="ChEBI" id="CHEBI:15378"/>
        <dbReference type="ChEBI" id="CHEBI:30616"/>
        <dbReference type="ChEBI" id="CHEBI:43474"/>
        <dbReference type="ChEBI" id="CHEBI:456216"/>
        <dbReference type="EC" id="5.6.2.3"/>
    </reaction>
</comment>
<proteinExistence type="inferred from homology"/>
<dbReference type="EMBL" id="JAVFWO010000002">
    <property type="protein sequence ID" value="MDQ7877347.1"/>
    <property type="molecule type" value="Genomic_DNA"/>
</dbReference>
<evidence type="ECO:0000313" key="12">
    <source>
        <dbReference type="EMBL" id="MDQ7877347.1"/>
    </source>
</evidence>
<dbReference type="Gene3D" id="3.40.50.300">
    <property type="entry name" value="P-loop containing nucleotide triphosphate hydrolases"/>
    <property type="match status" value="1"/>
</dbReference>
<dbReference type="SUPFAM" id="SSF52540">
    <property type="entry name" value="P-loop containing nucleoside triphosphate hydrolases"/>
    <property type="match status" value="1"/>
</dbReference>
<dbReference type="Gene3D" id="1.10.860.10">
    <property type="entry name" value="DNAb Helicase, Chain A"/>
    <property type="match status" value="1"/>
</dbReference>
<keyword evidence="6" id="KW-0067">ATP-binding</keyword>
<feature type="domain" description="SF4 helicase" evidence="11">
    <location>
        <begin position="168"/>
        <end position="431"/>
    </location>
</feature>
<evidence type="ECO:0000256" key="1">
    <source>
        <dbReference type="ARBA" id="ARBA00008428"/>
    </source>
</evidence>
<evidence type="ECO:0000256" key="2">
    <source>
        <dbReference type="ARBA" id="ARBA00022705"/>
    </source>
</evidence>
<keyword evidence="3" id="KW-0547">Nucleotide-binding</keyword>
<keyword evidence="7" id="KW-0238">DNA-binding</keyword>
<comment type="caution">
    <text evidence="12">The sequence shown here is derived from an EMBL/GenBank/DDBJ whole genome shotgun (WGS) entry which is preliminary data.</text>
</comment>
<dbReference type="RefSeq" id="WP_308866781.1">
    <property type="nucleotide sequence ID" value="NZ_JAVFWO010000002.1"/>
</dbReference>
<comment type="similarity">
    <text evidence="1">Belongs to the helicase family. DnaB subfamily.</text>
</comment>
<dbReference type="InterPro" id="IPR007694">
    <property type="entry name" value="DNA_helicase_DnaB-like_C"/>
</dbReference>
<dbReference type="Pfam" id="PF00772">
    <property type="entry name" value="DnaB"/>
    <property type="match status" value="1"/>
</dbReference>
<dbReference type="GO" id="GO:0016787">
    <property type="term" value="F:hydrolase activity"/>
    <property type="evidence" value="ECO:0007669"/>
    <property type="project" value="UniProtKB-KW"/>
</dbReference>
<dbReference type="InterPro" id="IPR007693">
    <property type="entry name" value="DNA_helicase_DnaB-like_N"/>
</dbReference>
<keyword evidence="5 12" id="KW-0347">Helicase</keyword>
<evidence type="ECO:0000256" key="4">
    <source>
        <dbReference type="ARBA" id="ARBA00022801"/>
    </source>
</evidence>